<dbReference type="CDD" id="cd04301">
    <property type="entry name" value="NAT_SF"/>
    <property type="match status" value="1"/>
</dbReference>
<dbReference type="RefSeq" id="WP_194415931.1">
    <property type="nucleotide sequence ID" value="NZ_BAABKZ010000005.1"/>
</dbReference>
<dbReference type="InterPro" id="IPR016181">
    <property type="entry name" value="Acyl_CoA_acyltransferase"/>
</dbReference>
<name>A0ABP9MMX5_9MICO</name>
<feature type="domain" description="N-acetyltransferase" evidence="1">
    <location>
        <begin position="4"/>
        <end position="192"/>
    </location>
</feature>
<organism evidence="2 3">
    <name type="scientific">Microbacterium yannicii</name>
    <dbReference type="NCBI Taxonomy" id="671622"/>
    <lineage>
        <taxon>Bacteria</taxon>
        <taxon>Bacillati</taxon>
        <taxon>Actinomycetota</taxon>
        <taxon>Actinomycetes</taxon>
        <taxon>Micrococcales</taxon>
        <taxon>Microbacteriaceae</taxon>
        <taxon>Microbacterium</taxon>
    </lineage>
</organism>
<reference evidence="3" key="1">
    <citation type="journal article" date="2019" name="Int. J. Syst. Evol. Microbiol.">
        <title>The Global Catalogue of Microorganisms (GCM) 10K type strain sequencing project: providing services to taxonomists for standard genome sequencing and annotation.</title>
        <authorList>
            <consortium name="The Broad Institute Genomics Platform"/>
            <consortium name="The Broad Institute Genome Sequencing Center for Infectious Disease"/>
            <person name="Wu L."/>
            <person name="Ma J."/>
        </authorList>
    </citation>
    <scope>NUCLEOTIDE SEQUENCE [LARGE SCALE GENOMIC DNA]</scope>
    <source>
        <strain evidence="3">JCM 18959</strain>
    </source>
</reference>
<evidence type="ECO:0000313" key="3">
    <source>
        <dbReference type="Proteomes" id="UP001501407"/>
    </source>
</evidence>
<dbReference type="SUPFAM" id="SSF55729">
    <property type="entry name" value="Acyl-CoA N-acyltransferases (Nat)"/>
    <property type="match status" value="1"/>
</dbReference>
<dbReference type="PROSITE" id="PS51186">
    <property type="entry name" value="GNAT"/>
    <property type="match status" value="1"/>
</dbReference>
<evidence type="ECO:0000259" key="1">
    <source>
        <dbReference type="PROSITE" id="PS51186"/>
    </source>
</evidence>
<gene>
    <name evidence="2" type="ORF">GCM10025760_30600</name>
</gene>
<dbReference type="EMBL" id="BAABKZ010000005">
    <property type="protein sequence ID" value="GAA5096957.1"/>
    <property type="molecule type" value="Genomic_DNA"/>
</dbReference>
<dbReference type="Gene3D" id="3.40.630.30">
    <property type="match status" value="1"/>
</dbReference>
<accession>A0ABP9MMX5</accession>
<keyword evidence="3" id="KW-1185">Reference proteome</keyword>
<comment type="caution">
    <text evidence="2">The sequence shown here is derived from an EMBL/GenBank/DDBJ whole genome shotgun (WGS) entry which is preliminary data.</text>
</comment>
<dbReference type="Proteomes" id="UP001501407">
    <property type="component" value="Unassembled WGS sequence"/>
</dbReference>
<proteinExistence type="predicted"/>
<dbReference type="Pfam" id="PF00583">
    <property type="entry name" value="Acetyltransf_1"/>
    <property type="match status" value="1"/>
</dbReference>
<sequence length="195" mass="21454">MAHISIEPATADRFDDAEHALSGGGDGYGCQCQWWMMPNSEWDRTTREQREGMLRAEIDAGPPPALIAYVDGEAAGWVRVGPRNRQVRLGRTRKLAPNSPEPWDDESVWTVSCFVVRKEHRGQGLNARLLDAAIDHARASGARVIEAYPFDPDAGKKIPVNDLYHGVVSTFEAAGFREVARPQPHLAIVSLDLAG</sequence>
<protein>
    <submittedName>
        <fullName evidence="2">GNAT family N-acetyltransferase</fullName>
    </submittedName>
</protein>
<evidence type="ECO:0000313" key="2">
    <source>
        <dbReference type="EMBL" id="GAA5096957.1"/>
    </source>
</evidence>
<dbReference type="InterPro" id="IPR000182">
    <property type="entry name" value="GNAT_dom"/>
</dbReference>